<organism evidence="1 2">
    <name type="scientific">Paraburkholderia terricola</name>
    <dbReference type="NCBI Taxonomy" id="169427"/>
    <lineage>
        <taxon>Bacteria</taxon>
        <taxon>Pseudomonadati</taxon>
        <taxon>Pseudomonadota</taxon>
        <taxon>Betaproteobacteria</taxon>
        <taxon>Burkholderiales</taxon>
        <taxon>Burkholderiaceae</taxon>
        <taxon>Paraburkholderia</taxon>
    </lineage>
</organism>
<evidence type="ECO:0000313" key="2">
    <source>
        <dbReference type="Proteomes" id="UP001264340"/>
    </source>
</evidence>
<keyword evidence="2" id="KW-1185">Reference proteome</keyword>
<accession>A0ABU1LJ46</accession>
<proteinExistence type="predicted"/>
<evidence type="ECO:0000313" key="1">
    <source>
        <dbReference type="EMBL" id="MDR6406735.1"/>
    </source>
</evidence>
<dbReference type="Proteomes" id="UP001264340">
    <property type="component" value="Unassembled WGS sequence"/>
</dbReference>
<sequence length="470" mass="53059">MNRPPRGLARFDSAAGMALALADYLHGRPFTSPSQSPLLDRVMPAFNLLPRRAREWAYSIGGMTEGIDARRARHFDMERVAEWLVGLYPERPYPAVFVGSSNGALTHLAAALGVPWLPQTFLCPIRAPFSDPDDAQRGFEKGRPIVDALLAADSRIAVHHMQDPNQDRLMLRSMSYFRLKYRALPLGYREFLLRNLPRGATIYVDACSRSWPVTRTSERSVYQFGATGGATEDEYLHGGARVREYLARYGRARTHWRPPEPNDVSPEAEWGFDTALADDVAALARQMDWRVVRIDFYEPEALSFAAAAIHREWYRDAGIRPTRLIVDSFLLMDPLTTLELHALPFWLLFCVEPSADALQRFLDAEGPFDEIDLMLFSHGTESIGLASIERWRALLDKATRSGRFIGVDTARYPRDFATFVQFGRALARMQPRSAVPPAMTLPRFETLLRQHGPAYAVHCAELAPKTRVPT</sequence>
<dbReference type="RefSeq" id="WP_310117702.1">
    <property type="nucleotide sequence ID" value="NZ_JAVDQV010000001.1"/>
</dbReference>
<dbReference type="EMBL" id="JAVDRP010000001">
    <property type="protein sequence ID" value="MDR6406735.1"/>
    <property type="molecule type" value="Genomic_DNA"/>
</dbReference>
<comment type="caution">
    <text evidence="1">The sequence shown here is derived from an EMBL/GenBank/DDBJ whole genome shotgun (WGS) entry which is preliminary data.</text>
</comment>
<name>A0ABU1LJ46_9BURK</name>
<gene>
    <name evidence="1" type="ORF">J2804_000123</name>
</gene>
<protein>
    <submittedName>
        <fullName evidence="1">Uncharacterized protein</fullName>
    </submittedName>
</protein>
<reference evidence="1 2" key="1">
    <citation type="submission" date="2023-07" db="EMBL/GenBank/DDBJ databases">
        <title>Sorghum-associated microbial communities from plants grown in Nebraska, USA.</title>
        <authorList>
            <person name="Schachtman D."/>
        </authorList>
    </citation>
    <scope>NUCLEOTIDE SEQUENCE [LARGE SCALE GENOMIC DNA]</scope>
    <source>
        <strain evidence="1 2">DS1316</strain>
    </source>
</reference>